<comment type="similarity">
    <text evidence="1">Belongs to the peptidase S49 family.</text>
</comment>
<evidence type="ECO:0000256" key="1">
    <source>
        <dbReference type="ARBA" id="ARBA00008683"/>
    </source>
</evidence>
<evidence type="ECO:0000313" key="4">
    <source>
        <dbReference type="EMBL" id="RYC69765.1"/>
    </source>
</evidence>
<dbReference type="Proteomes" id="UP000290407">
    <property type="component" value="Unassembled WGS sequence"/>
</dbReference>
<evidence type="ECO:0000313" key="5">
    <source>
        <dbReference type="Proteomes" id="UP000290407"/>
    </source>
</evidence>
<dbReference type="GO" id="GO:0004176">
    <property type="term" value="F:ATP-dependent peptidase activity"/>
    <property type="evidence" value="ECO:0007669"/>
    <property type="project" value="InterPro"/>
</dbReference>
<accession>A0A4Q2UQ40</accession>
<keyword evidence="5" id="KW-1185">Reference proteome</keyword>
<dbReference type="InterPro" id="IPR002142">
    <property type="entry name" value="Peptidase_S49"/>
</dbReference>
<dbReference type="InterPro" id="IPR001907">
    <property type="entry name" value="ClpP"/>
</dbReference>
<dbReference type="SUPFAM" id="SSF52096">
    <property type="entry name" value="ClpP/crotonase"/>
    <property type="match status" value="1"/>
</dbReference>
<dbReference type="EMBL" id="SBLB01000003">
    <property type="protein sequence ID" value="RYC69765.1"/>
    <property type="molecule type" value="Genomic_DNA"/>
</dbReference>
<comment type="caution">
    <text evidence="4">The sequence shown here is derived from an EMBL/GenBank/DDBJ whole genome shotgun (WGS) entry which is preliminary data.</text>
</comment>
<dbReference type="RefSeq" id="WP_129602094.1">
    <property type="nucleotide sequence ID" value="NZ_SBLB01000003.1"/>
</dbReference>
<feature type="region of interest" description="Disordered" evidence="2">
    <location>
        <begin position="382"/>
        <end position="407"/>
    </location>
</feature>
<evidence type="ECO:0000256" key="2">
    <source>
        <dbReference type="SAM" id="MobiDB-lite"/>
    </source>
</evidence>
<dbReference type="Gene3D" id="3.90.226.10">
    <property type="entry name" value="2-enoyl-CoA Hydratase, Chain A, domain 1"/>
    <property type="match status" value="1"/>
</dbReference>
<dbReference type="PANTHER" id="PTHR42987">
    <property type="entry name" value="PEPTIDASE S49"/>
    <property type="match status" value="1"/>
</dbReference>
<dbReference type="InterPro" id="IPR029045">
    <property type="entry name" value="ClpP/crotonase-like_dom_sf"/>
</dbReference>
<dbReference type="AlphaFoldDB" id="A0A4Q2UQ40"/>
<dbReference type="GO" id="GO:0006508">
    <property type="term" value="P:proteolysis"/>
    <property type="evidence" value="ECO:0007669"/>
    <property type="project" value="InterPro"/>
</dbReference>
<evidence type="ECO:0000259" key="3">
    <source>
        <dbReference type="Pfam" id="PF01343"/>
    </source>
</evidence>
<dbReference type="PANTHER" id="PTHR42987:SF4">
    <property type="entry name" value="PROTEASE SOHB-RELATED"/>
    <property type="match status" value="1"/>
</dbReference>
<dbReference type="GO" id="GO:0004252">
    <property type="term" value="F:serine-type endopeptidase activity"/>
    <property type="evidence" value="ECO:0007669"/>
    <property type="project" value="InterPro"/>
</dbReference>
<dbReference type="PRINTS" id="PR00127">
    <property type="entry name" value="CLPPROTEASEP"/>
</dbReference>
<gene>
    <name evidence="4" type="ORF">EQG79_14310</name>
</gene>
<sequence>MQLKQHTLDITAFAAQNWLIDSELRDLMFMQLAREGRIVLSLDETPVHYTDYNWAYYSEAPKKNSTAVLTISGVIYDYYAQYVCMKLQAIAADKNVSRVLVKLNSPGGSADAGYRISDALMNLSIPTWCHIDFGQASSAGYMIACSCDGISASRANDRVGSIGTYVQYQDWSKYYAQLGIVSKNIYAEQSTEKNIEGREAEKGNFKPLTDYVSQEASAFIDYVKSRRTTLNTSKMDPFKGKVFSATDAQAIGLIDSINDLKTAVQLLNSTTTKTNATPRTTMIFGYVKAEKLLAFKGIEASALTTEMVKSANEELAALGINAVALISQAEFTAMMEANQADPEALTKAQAEVTRLTTALNAAQTSVGNLTTERDQWKTKAEEYGAKNGAEKTNGAKAEEKAPDADDADDTATILAGLEHNKQLVDMPWLNK</sequence>
<dbReference type="Pfam" id="PF01343">
    <property type="entry name" value="Peptidase_S49"/>
    <property type="match status" value="1"/>
</dbReference>
<organism evidence="4 5">
    <name type="scientific">Spirosoma sordidisoli</name>
    <dbReference type="NCBI Taxonomy" id="2502893"/>
    <lineage>
        <taxon>Bacteria</taxon>
        <taxon>Pseudomonadati</taxon>
        <taxon>Bacteroidota</taxon>
        <taxon>Cytophagia</taxon>
        <taxon>Cytophagales</taxon>
        <taxon>Cytophagaceae</taxon>
        <taxon>Spirosoma</taxon>
    </lineage>
</organism>
<protein>
    <recommendedName>
        <fullName evidence="3">Peptidase S49 domain-containing protein</fullName>
    </recommendedName>
</protein>
<feature type="domain" description="Peptidase S49" evidence="3">
    <location>
        <begin position="136"/>
        <end position="268"/>
    </location>
</feature>
<reference evidence="4 5" key="1">
    <citation type="submission" date="2019-01" db="EMBL/GenBank/DDBJ databases">
        <title>Spirosoma flava sp. nov., a propanil-degrading bacterium isolated from herbicide-contaminated soil.</title>
        <authorList>
            <person name="Zhang L."/>
            <person name="Jiang J.-D."/>
        </authorList>
    </citation>
    <scope>NUCLEOTIDE SEQUENCE [LARGE SCALE GENOMIC DNA]</scope>
    <source>
        <strain evidence="4 5">TY50</strain>
    </source>
</reference>
<name>A0A4Q2UQ40_9BACT</name>
<proteinExistence type="inferred from homology"/>